<evidence type="ECO:0000313" key="2">
    <source>
        <dbReference type="Proteomes" id="UP000759273"/>
    </source>
</evidence>
<dbReference type="EMBL" id="JAGZGG010000029">
    <property type="protein sequence ID" value="MBS5333063.1"/>
    <property type="molecule type" value="Genomic_DNA"/>
</dbReference>
<evidence type="ECO:0000313" key="1">
    <source>
        <dbReference type="EMBL" id="MBS5333063.1"/>
    </source>
</evidence>
<dbReference type="AlphaFoldDB" id="A0A943HII2"/>
<accession>A0A943HII2</accession>
<proteinExistence type="predicted"/>
<sequence>MTAEETFAREIVPLRNIRDNYEKIIMTLDKVTLGNYDGIRVIHLPDWLPTQ</sequence>
<reference evidence="1" key="1">
    <citation type="submission" date="2021-02" db="EMBL/GenBank/DDBJ databases">
        <title>Infant gut strain persistence is associated with maternal origin, phylogeny, and functional potential including surface adhesion and iron acquisition.</title>
        <authorList>
            <person name="Lou Y.C."/>
        </authorList>
    </citation>
    <scope>NUCLEOTIDE SEQUENCE</scope>
    <source>
        <strain evidence="1">L3_101_000M1_dasL3_101_000M1_concoct_87</strain>
    </source>
</reference>
<name>A0A943HII2_9FIRM</name>
<protein>
    <submittedName>
        <fullName evidence="1">Uncharacterized protein</fullName>
    </submittedName>
</protein>
<comment type="caution">
    <text evidence="1">The sequence shown here is derived from an EMBL/GenBank/DDBJ whole genome shotgun (WGS) entry which is preliminary data.</text>
</comment>
<organism evidence="1 2">
    <name type="scientific">Subdoligranulum variabile</name>
    <dbReference type="NCBI Taxonomy" id="214851"/>
    <lineage>
        <taxon>Bacteria</taxon>
        <taxon>Bacillati</taxon>
        <taxon>Bacillota</taxon>
        <taxon>Clostridia</taxon>
        <taxon>Eubacteriales</taxon>
        <taxon>Oscillospiraceae</taxon>
        <taxon>Subdoligranulum</taxon>
    </lineage>
</organism>
<dbReference type="Proteomes" id="UP000759273">
    <property type="component" value="Unassembled WGS sequence"/>
</dbReference>
<gene>
    <name evidence="1" type="ORF">KHY36_11125</name>
</gene>